<name>A0A4P6UTG0_9BACL</name>
<gene>
    <name evidence="3" type="ORF">DKZ56_05440</name>
</gene>
<accession>A0A4P6UTG0</accession>
<sequence>MYTLIKEKNSRNIEVIKIKDHYSNRMIALNSQVSPQKEMEKFVGNLQNNKCYFIIGSGNGTLLQCLKDLNLKSKIYILEPFKEIDYPDDLKKELAEKNIYFFQFEGINSLYISDAIKNAMGMECEILFHPNYDKLGKQFLEPIIKKMEEATITAVINKNTEKHFRFDWLIEPILNLSLSKNGKNLLELKEKFESRPFILVASGPSLVENLNFIQKNKDKAYIIASGSAVNGLINNGITPDFVTVIDSSIINFTAHFKNTKYSGPIITTGTTNHLILKHHKGELYFTNFSIDTITSEARPDLLYIPAVSSVAIYSLLLTHFLGASEVFLVGQDLALKDGKYYAKGVHEHEGAKNIGNIIEVEGNISGKVKTTLNLSSMLENINNAVSSIQQNNKNIKIYNLSKIGAKINGVPFKDKNEIILNEIIDKSWIPQNIYTKEIDYSLSLEYYNKITKCKEEVDDIARKIEKINKKAVTLKDLEKLLKLIKKLRENEMLETHILNMIYSTTKSINNMFEFGFENNFQTNEERVDMLNKLTTFVKVVQQYLEELIHHKDWPDMFKKGEQ</sequence>
<organism evidence="3 4">
    <name type="scientific">Ureibacillus thermophilus</name>
    <dbReference type="NCBI Taxonomy" id="367743"/>
    <lineage>
        <taxon>Bacteria</taxon>
        <taxon>Bacillati</taxon>
        <taxon>Bacillota</taxon>
        <taxon>Bacilli</taxon>
        <taxon>Bacillales</taxon>
        <taxon>Caryophanaceae</taxon>
        <taxon>Ureibacillus</taxon>
    </lineage>
</organism>
<evidence type="ECO:0000256" key="1">
    <source>
        <dbReference type="SAM" id="Coils"/>
    </source>
</evidence>
<keyword evidence="4" id="KW-1185">Reference proteome</keyword>
<dbReference type="RefSeq" id="WP_208651733.1">
    <property type="nucleotide sequence ID" value="NZ_CP036528.1"/>
</dbReference>
<dbReference type="EMBL" id="CP036528">
    <property type="protein sequence ID" value="QBK25346.1"/>
    <property type="molecule type" value="Genomic_DNA"/>
</dbReference>
<dbReference type="Pfam" id="PF01973">
    <property type="entry name" value="MptE-like"/>
    <property type="match status" value="1"/>
</dbReference>
<feature type="coiled-coil region" evidence="1">
    <location>
        <begin position="450"/>
        <end position="494"/>
    </location>
</feature>
<keyword evidence="1" id="KW-0175">Coiled coil</keyword>
<evidence type="ECO:0000313" key="3">
    <source>
        <dbReference type="EMBL" id="QBK25346.1"/>
    </source>
</evidence>
<feature type="domain" description="6-hydroxymethylpterin diphosphokinase MptE-like" evidence="2">
    <location>
        <begin position="183"/>
        <end position="337"/>
    </location>
</feature>
<dbReference type="InterPro" id="IPR002826">
    <property type="entry name" value="MptE-like"/>
</dbReference>
<evidence type="ECO:0000259" key="2">
    <source>
        <dbReference type="Pfam" id="PF01973"/>
    </source>
</evidence>
<evidence type="ECO:0000313" key="4">
    <source>
        <dbReference type="Proteomes" id="UP000291151"/>
    </source>
</evidence>
<dbReference type="Proteomes" id="UP000291151">
    <property type="component" value="Chromosome"/>
</dbReference>
<protein>
    <submittedName>
        <fullName evidence="3">DUF115 domain-containing protein</fullName>
    </submittedName>
</protein>
<dbReference type="KEGG" id="uth:DKZ56_05440"/>
<dbReference type="PANTHER" id="PTHR41786:SF1">
    <property type="entry name" value="6-HYDROXYMETHYLPTERIN DIPHOSPHOKINASE MPTE-LIKE DOMAIN-CONTAINING PROTEIN"/>
    <property type="match status" value="1"/>
</dbReference>
<reference evidence="3 4" key="1">
    <citation type="submission" date="2019-02" db="EMBL/GenBank/DDBJ databases">
        <title>Ureibacillus thermophilus.</title>
        <authorList>
            <person name="Sunny J.S."/>
            <person name="Natarajan A."/>
            <person name="Saleena L.M."/>
        </authorList>
    </citation>
    <scope>NUCLEOTIDE SEQUENCE [LARGE SCALE GENOMIC DNA]</scope>
    <source>
        <strain evidence="3 4">LM102</strain>
    </source>
</reference>
<proteinExistence type="predicted"/>
<dbReference type="PANTHER" id="PTHR41786">
    <property type="entry name" value="MOTILITY ACCESSORY FACTOR MAF"/>
    <property type="match status" value="1"/>
</dbReference>
<dbReference type="AlphaFoldDB" id="A0A4P6UTG0"/>